<protein>
    <submittedName>
        <fullName evidence="2">Uncharacterized protein</fullName>
    </submittedName>
</protein>
<keyword evidence="3" id="KW-1185">Reference proteome</keyword>
<evidence type="ECO:0000313" key="2">
    <source>
        <dbReference type="EMBL" id="RFU75199.1"/>
    </source>
</evidence>
<keyword evidence="1" id="KW-0732">Signal</keyword>
<proteinExistence type="predicted"/>
<evidence type="ECO:0000256" key="1">
    <source>
        <dbReference type="SAM" id="SignalP"/>
    </source>
</evidence>
<comment type="caution">
    <text evidence="2">The sequence shown here is derived from an EMBL/GenBank/DDBJ whole genome shotgun (WGS) entry which is preliminary data.</text>
</comment>
<dbReference type="Proteomes" id="UP000266272">
    <property type="component" value="Unassembled WGS sequence"/>
</dbReference>
<dbReference type="EMBL" id="PXOA01000462">
    <property type="protein sequence ID" value="RFU75199.1"/>
    <property type="molecule type" value="Genomic_DNA"/>
</dbReference>
<organism evidence="2 3">
    <name type="scientific">Trichoderma arundinaceum</name>
    <dbReference type="NCBI Taxonomy" id="490622"/>
    <lineage>
        <taxon>Eukaryota</taxon>
        <taxon>Fungi</taxon>
        <taxon>Dikarya</taxon>
        <taxon>Ascomycota</taxon>
        <taxon>Pezizomycotina</taxon>
        <taxon>Sordariomycetes</taxon>
        <taxon>Hypocreomycetidae</taxon>
        <taxon>Hypocreales</taxon>
        <taxon>Hypocreaceae</taxon>
        <taxon>Trichoderma</taxon>
    </lineage>
</organism>
<name>A0A395NGV7_TRIAR</name>
<feature type="chain" id="PRO_5017205325" evidence="1">
    <location>
        <begin position="21"/>
        <end position="151"/>
    </location>
</feature>
<sequence>MAKISLLNLLAVASLSFVMAAPSAKGVPLVSTAAVADKPGYLTLEDAISGKLEVLGNVTEVQVKHGFEDRQDAFGQLFDGFGFSGANSFWRPAIDGRPHDINDFAGGFTDWTFDGGFQCFGFFWEIKRNEQISQFGPEMNNAVSCHICTFA</sequence>
<dbReference type="AlphaFoldDB" id="A0A395NGV7"/>
<gene>
    <name evidence="2" type="ORF">TARUN_7058</name>
</gene>
<evidence type="ECO:0000313" key="3">
    <source>
        <dbReference type="Proteomes" id="UP000266272"/>
    </source>
</evidence>
<reference evidence="2 3" key="1">
    <citation type="journal article" date="2018" name="PLoS Pathog.">
        <title>Evolution of structural diversity of trichothecenes, a family of toxins produced by plant pathogenic and entomopathogenic fungi.</title>
        <authorList>
            <person name="Proctor R.H."/>
            <person name="McCormick S.P."/>
            <person name="Kim H.S."/>
            <person name="Cardoza R.E."/>
            <person name="Stanley A.M."/>
            <person name="Lindo L."/>
            <person name="Kelly A."/>
            <person name="Brown D.W."/>
            <person name="Lee T."/>
            <person name="Vaughan M.M."/>
            <person name="Alexander N.J."/>
            <person name="Busman M."/>
            <person name="Gutierrez S."/>
        </authorList>
    </citation>
    <scope>NUCLEOTIDE SEQUENCE [LARGE SCALE GENOMIC DNA]</scope>
    <source>
        <strain evidence="2 3">IBT 40837</strain>
    </source>
</reference>
<accession>A0A395NGV7</accession>
<feature type="signal peptide" evidence="1">
    <location>
        <begin position="1"/>
        <end position="20"/>
    </location>
</feature>